<reference evidence="2 3" key="1">
    <citation type="submission" date="2020-08" db="EMBL/GenBank/DDBJ databases">
        <title>Description of novel Flavobacterium F-380 isolate.</title>
        <authorList>
            <person name="Saticioglu I.B."/>
            <person name="Duman M."/>
            <person name="Altun S."/>
        </authorList>
    </citation>
    <scope>NUCLEOTIDE SEQUENCE [LARGE SCALE GENOMIC DNA]</scope>
    <source>
        <strain evidence="2 3">F-380</strain>
    </source>
</reference>
<feature type="chain" id="PRO_5046266365" evidence="1">
    <location>
        <begin position="26"/>
        <end position="315"/>
    </location>
</feature>
<evidence type="ECO:0000313" key="3">
    <source>
        <dbReference type="Proteomes" id="UP000629963"/>
    </source>
</evidence>
<dbReference type="PROSITE" id="PS51257">
    <property type="entry name" value="PROKAR_LIPOPROTEIN"/>
    <property type="match status" value="1"/>
</dbReference>
<sequence length="315" mass="36097">MKQIINRKIILSLSLVLLVTSCRKATNEFIEKTGLKEVGSEVIGNISLKEIKTGISKNLFKKTVRELSESGLSKETSNIISKEFSEDLILKLSKDIAEKPSFLKLINENPLFVSSYKKLQDFPQHRLNPSYLYQTKQWINKGSKGQLIIDIPKNINKKYKNSVLEGIQFTERTINYKEVSFKGVFPDFSKHSAFSTSLPEKYYTYNDNNTFDICKNALRKEYEKNPPKIEQILRDLNRGKVYKSNGVVLNEEEMLKKQIKDILQENSGQQKGRIFGFTWHHNEAVGRMDLVADDIHKKVKHVGGNSIWGGGSTCR</sequence>
<name>A0ABR7JAV9_9FLAO</name>
<dbReference type="RefSeq" id="WP_187011133.1">
    <property type="nucleotide sequence ID" value="NZ_JACRUI010000005.1"/>
</dbReference>
<keyword evidence="2" id="KW-0378">Hydrolase</keyword>
<feature type="signal peptide" evidence="1">
    <location>
        <begin position="1"/>
        <end position="25"/>
    </location>
</feature>
<keyword evidence="3" id="KW-1185">Reference proteome</keyword>
<gene>
    <name evidence="2" type="ORF">H8R23_14600</name>
</gene>
<accession>A0ABR7JAV9</accession>
<dbReference type="Proteomes" id="UP000629963">
    <property type="component" value="Unassembled WGS sequence"/>
</dbReference>
<proteinExistence type="predicted"/>
<dbReference type="EMBL" id="JACRUJ010000005">
    <property type="protein sequence ID" value="MBC5842641.1"/>
    <property type="molecule type" value="Genomic_DNA"/>
</dbReference>
<evidence type="ECO:0000313" key="2">
    <source>
        <dbReference type="EMBL" id="MBC5842641.1"/>
    </source>
</evidence>
<dbReference type="InterPro" id="IPR032869">
    <property type="entry name" value="WHH_dom_containing"/>
</dbReference>
<keyword evidence="2" id="KW-0540">Nuclease</keyword>
<organism evidence="2 3">
    <name type="scientific">Flavobacterium kayseriense</name>
    <dbReference type="NCBI Taxonomy" id="2764714"/>
    <lineage>
        <taxon>Bacteria</taxon>
        <taxon>Pseudomonadati</taxon>
        <taxon>Bacteroidota</taxon>
        <taxon>Flavobacteriia</taxon>
        <taxon>Flavobacteriales</taxon>
        <taxon>Flavobacteriaceae</taxon>
        <taxon>Flavobacterium</taxon>
    </lineage>
</organism>
<dbReference type="GO" id="GO:0004519">
    <property type="term" value="F:endonuclease activity"/>
    <property type="evidence" value="ECO:0007669"/>
    <property type="project" value="UniProtKB-KW"/>
</dbReference>
<protein>
    <submittedName>
        <fullName evidence="2">HNH endonuclease</fullName>
    </submittedName>
</protein>
<comment type="caution">
    <text evidence="2">The sequence shown here is derived from an EMBL/GenBank/DDBJ whole genome shotgun (WGS) entry which is preliminary data.</text>
</comment>
<keyword evidence="2" id="KW-0255">Endonuclease</keyword>
<dbReference type="Pfam" id="PF14414">
    <property type="entry name" value="WHH"/>
    <property type="match status" value="1"/>
</dbReference>
<evidence type="ECO:0000256" key="1">
    <source>
        <dbReference type="SAM" id="SignalP"/>
    </source>
</evidence>
<keyword evidence="1" id="KW-0732">Signal</keyword>